<accession>A0A1M5WBE4</accession>
<evidence type="ECO:0000313" key="9">
    <source>
        <dbReference type="Proteomes" id="UP000183954"/>
    </source>
</evidence>
<name>A0A1M5WBE4_9FIRM</name>
<dbReference type="AlphaFoldDB" id="A0A1M5WBE4"/>
<dbReference type="STRING" id="1121420.SAMN02746098_01539"/>
<evidence type="ECO:0000256" key="3">
    <source>
        <dbReference type="ARBA" id="ARBA00022692"/>
    </source>
</evidence>
<dbReference type="EMBL" id="FQXJ01000005">
    <property type="protein sequence ID" value="SHH84777.1"/>
    <property type="molecule type" value="Genomic_DNA"/>
</dbReference>
<dbReference type="InterPro" id="IPR018076">
    <property type="entry name" value="T2SS_GspF_dom"/>
</dbReference>
<proteinExistence type="predicted"/>
<evidence type="ECO:0000256" key="2">
    <source>
        <dbReference type="ARBA" id="ARBA00022475"/>
    </source>
</evidence>
<dbReference type="Pfam" id="PF00482">
    <property type="entry name" value="T2SSF"/>
    <property type="match status" value="1"/>
</dbReference>
<sequence length="303" mass="34301">MSLLVIVLSVFGTVCFTIMAVFSRNQGKETQERISRALGQKEIAVEEDRRSLSERVLRPLLHKFARRLTDLTPQRQREQMTTKLSAAGLSSQWEEAEWKGLQYAISILLCLIFFGIFSLINTPFLTRIEMGLIGFIIGYMLPVYWLKAKAKQRQNEIEKTLPDILDLLTVSVEAGLGFDAALLKVAEKQKGVLAEEFLGVLQEIKMGRPRREALRDLVKRNKPAEDLNNLIASLVQADQLGISIGGVLRNQAIQIRQKQRQRVEEKAQKAPVKMMIPLVFFVFPTIFIIVIGPAAIQIIEMLK</sequence>
<keyword evidence="2" id="KW-1003">Cell membrane</keyword>
<feature type="transmembrane region" description="Helical" evidence="6">
    <location>
        <begin position="100"/>
        <end position="120"/>
    </location>
</feature>
<feature type="domain" description="Type II secretion system protein GspF" evidence="7">
    <location>
        <begin position="165"/>
        <end position="291"/>
    </location>
</feature>
<evidence type="ECO:0000259" key="7">
    <source>
        <dbReference type="Pfam" id="PF00482"/>
    </source>
</evidence>
<gene>
    <name evidence="8" type="ORF">SAMN02746098_01539</name>
</gene>
<keyword evidence="5 6" id="KW-0472">Membrane</keyword>
<feature type="transmembrane region" description="Helical" evidence="6">
    <location>
        <begin position="278"/>
        <end position="299"/>
    </location>
</feature>
<dbReference type="PANTHER" id="PTHR35007">
    <property type="entry name" value="INTEGRAL MEMBRANE PROTEIN-RELATED"/>
    <property type="match status" value="1"/>
</dbReference>
<keyword evidence="3 6" id="KW-0812">Transmembrane</keyword>
<evidence type="ECO:0000313" key="8">
    <source>
        <dbReference type="EMBL" id="SHH84777.1"/>
    </source>
</evidence>
<evidence type="ECO:0000256" key="6">
    <source>
        <dbReference type="SAM" id="Phobius"/>
    </source>
</evidence>
<reference evidence="9" key="1">
    <citation type="submission" date="2016-11" db="EMBL/GenBank/DDBJ databases">
        <authorList>
            <person name="Varghese N."/>
            <person name="Submissions S."/>
        </authorList>
    </citation>
    <scope>NUCLEOTIDE SEQUENCE [LARGE SCALE GENOMIC DNA]</scope>
    <source>
        <strain evidence="9">DSM 15449</strain>
    </source>
</reference>
<dbReference type="Proteomes" id="UP000183954">
    <property type="component" value="Unassembled WGS sequence"/>
</dbReference>
<protein>
    <submittedName>
        <fullName evidence="8">Tight adherence protein C</fullName>
    </submittedName>
</protein>
<evidence type="ECO:0000256" key="1">
    <source>
        <dbReference type="ARBA" id="ARBA00004651"/>
    </source>
</evidence>
<keyword evidence="4 6" id="KW-1133">Transmembrane helix</keyword>
<comment type="subcellular location">
    <subcellularLocation>
        <location evidence="1">Cell membrane</location>
        <topology evidence="1">Multi-pass membrane protein</topology>
    </subcellularLocation>
</comment>
<dbReference type="PANTHER" id="PTHR35007:SF2">
    <property type="entry name" value="PILUS ASSEMBLE PROTEIN"/>
    <property type="match status" value="1"/>
</dbReference>
<organism evidence="8 9">
    <name type="scientific">Desulfosporosinus lacus DSM 15449</name>
    <dbReference type="NCBI Taxonomy" id="1121420"/>
    <lineage>
        <taxon>Bacteria</taxon>
        <taxon>Bacillati</taxon>
        <taxon>Bacillota</taxon>
        <taxon>Clostridia</taxon>
        <taxon>Eubacteriales</taxon>
        <taxon>Desulfitobacteriaceae</taxon>
        <taxon>Desulfosporosinus</taxon>
    </lineage>
</organism>
<dbReference type="OrthoDB" id="9810662at2"/>
<dbReference type="RefSeq" id="WP_073029090.1">
    <property type="nucleotide sequence ID" value="NZ_FQXJ01000005.1"/>
</dbReference>
<keyword evidence="9" id="KW-1185">Reference proteome</keyword>
<evidence type="ECO:0000256" key="5">
    <source>
        <dbReference type="ARBA" id="ARBA00023136"/>
    </source>
</evidence>
<feature type="transmembrane region" description="Helical" evidence="6">
    <location>
        <begin position="6"/>
        <end position="23"/>
    </location>
</feature>
<feature type="transmembrane region" description="Helical" evidence="6">
    <location>
        <begin position="126"/>
        <end position="146"/>
    </location>
</feature>
<dbReference type="GO" id="GO:0005886">
    <property type="term" value="C:plasma membrane"/>
    <property type="evidence" value="ECO:0007669"/>
    <property type="project" value="UniProtKB-SubCell"/>
</dbReference>
<evidence type="ECO:0000256" key="4">
    <source>
        <dbReference type="ARBA" id="ARBA00022989"/>
    </source>
</evidence>